<keyword evidence="5" id="KW-0862">Zinc</keyword>
<dbReference type="CDD" id="cd06071">
    <property type="entry name" value="Beach"/>
    <property type="match status" value="1"/>
</dbReference>
<dbReference type="PANTHER" id="PTHR46108">
    <property type="entry name" value="BLUE CHEESE"/>
    <property type="match status" value="1"/>
</dbReference>
<dbReference type="PROSITE" id="PS50082">
    <property type="entry name" value="WD_REPEATS_2"/>
    <property type="match status" value="1"/>
</dbReference>
<dbReference type="PANTHER" id="PTHR46108:SF4">
    <property type="entry name" value="BLUE CHEESE"/>
    <property type="match status" value="1"/>
</dbReference>
<dbReference type="InterPro" id="IPR036322">
    <property type="entry name" value="WD40_repeat_dom_sf"/>
</dbReference>
<evidence type="ECO:0000259" key="10">
    <source>
        <dbReference type="PROSITE" id="PS50197"/>
    </source>
</evidence>
<evidence type="ECO:0000256" key="7">
    <source>
        <dbReference type="PROSITE-ProRule" id="PRU00221"/>
    </source>
</evidence>
<feature type="region of interest" description="Disordered" evidence="8">
    <location>
        <begin position="3981"/>
        <end position="4016"/>
    </location>
</feature>
<dbReference type="Pfam" id="PF02138">
    <property type="entry name" value="Beach"/>
    <property type="match status" value="1"/>
</dbReference>
<evidence type="ECO:0000256" key="1">
    <source>
        <dbReference type="ARBA" id="ARBA00022574"/>
    </source>
</evidence>
<sequence>MNNRRPVGIVKPLPFLSEENQIKLCTLSKTFSSCKKCRDPSKQEELLNETLPLFNEIFHDSPCREMVELFPDIHSFCAHVASLFVKEIKIRAIDQTSEEGSKLIAAFLEEGLIQLNTNVNTFSGQECKIEYESLPTGTLLLLTLEQLACGASLIECMAAASVPSTLAKCLYIFLDLPPSESSELSKTRLLFQCKFTGLLQKICVSAFAAEELVQADALRHLFSASVDPCSSENACWRRNSCKILTTLAQNSLTPLVIQYIHDSGCIAECIENLRQMRLPKRDVMETFTSLFHVLSESSRSSTQLLDDFHACGAYSAFTELLLKVELEESEEAKKFCQQLCRILGDLVFIGSQEIRPRGSSVVEIFQLPGFVGHLPKAKSESVRNIRAVDCLQTTFLRARSAVLCTALLERVKEIFERSPGNYFVLDKHHLISSITEVIPSKPDCVQEFFFSIFAFMVERMCYVPLQELNSVALLLRNCKLPSCLQHAFGCLLRLVRTFPALKEFYRNVGILEVVIQHLEKCVNTVFKPCKEVSLRVAKSSPNQEGSPYDGFAASAADSPEETLLFDLTLLVLRLLRASISGSSPEIELFTQLRGPSLLLTGLLPAQPPLHLAKEALDLFSEVLNVAATEDLLLGVLDILPVSCIPLRIEIMRLLCHVLRESHRCRLHFRKCNGFVHVIQEAVRLTGHFAPQQFAAVDNSAAVTDSTSISPHLLTSESKRQLLLLVKAVIAVLTLAMTFEPASAKHFVVEMQFENLEQALRLLGCFNQKTVVDPVRTSAQLAAPGNHLEAAVDSSTVQSSDTCTSAGPQLSDALRIAFLHPELLERGHLDAMPTSKPSTPTASPTTAQRQQTAESLLEKLSGVPAVFLDICLIFRYLMTMATDSFDKHSLDLDQPPRASGPFTAYEQPDASPKGIASSLTAQRRFFASTPLIVHSGAVLVLLRLLPAITEPPLTSKTAAVALQRFGLELVRAVMSTERSQQILCDTDMPRILLTNFRPALASVQHPLHDYVSLLFGLLTAHSLTPRDFRDFLRLSGSFCEHADAQTGSAQSVVLGVPGSRHSLIFESHDGLPLLTDFQLGKSAATLELPALDNITELIEETVWRQRSASQLFSQWVSPRDAGGGVDGDSSALVASTVAVCLPAFVEFDMSPEGFACLFLPSIAPQRIHAAPQLTGSPPSTVSSEIMCAGGVGSGERIFPPQGGLTFCSWVCVDDFGLGQSCSNLGRLPPHPVRLLTVVRGVQGTNEQSVCLAAWLDPLTRSIFVTSKARLLSPDFLLHCQAPEDAHWIVFRTQSPRIAGGQAWPVGSWRHVALVFTRGYMVKQSSCSLYLDGQHVETQRFEMLDGGPINTSVCAFIGTPPVLYQHSCLRWRQGPFQLIEEPLTASQVALIACLGPEYIGSLQAPSVPPAGEDCLQPLFAEEKLSFAVYGSSSTTLTISRIRKVYNATDATLIANVLRTQTRDNLTPIRVLLNVAFLLSGPSRCLGAVLVGYNGVRVFTPRPLASLLDSVANPSALLLSLVALSRSRAQLTNTLRAVFCVIDSSVAISIDMKRSHGYQLLVHILRRKNRFLDEGIVDLVLKLAFGNMIPLASQNNSSQYNLDLDSPTHTWKVDVFTDLLCDLRLWVRKVPQKDKPFSTRRDFSLVAYLLNQLMGNFKNLFDLPYKMHSPSLRKSSSTNGMKSRKFVDVGLVEYLFNNTVYLILDVIHEAEQLLHSTSTPTLADDDTVLQQLNSGYFADPIASAIRMLGVLLLSTPTVSILHHFSQLLIWTLPKKNESEKITEISNENDPLLAEERCLQIYVRNQCLLLLTHLLSLPQGLSERLCEEFVGVLGLDWFLLFMAPEVHYTSAVKALRCFSLLCLTAGFCCGKSTTVQSTMSSPPETHPSPSSKRISFSSPPSAAANIEAAASGGGSKKSRGSGVAAFREDVFVQGWTLVSRSAHRPTPNGMTLALRSQDQSSHYLRTNVCGESRSRINGFLALSAMLVNKADIPDVYMILVHLLLGVRTPCDTPLAFDFDGLFIHLTSTISATLTFARPPSLSDEVIPPTAFFTSRIALLLPNRRIPATDTSTDLPDVKTTQPQPDSSVNLLTNIACPEAATIIISLLASLLRLTSDEKKQTLISPTIPRRRQLTSDLSFIMNMPVVMLQFFSYLYQSSVAFKVVALSSEFITGLIDLMVIARLQRNQPRTVLTIENNRNQVPADNFEGESGELDFSWDRIEDLILGFLRTIVADSFGLPPSAHRPVHVVDTVLETEHSSCSSRQQHELQTMLMRNLMEFLLAKDLLTDPGLLLHPFGQFINIPFNVAYFACRIVDKLWQGCFLGPVSEIVDFISQLIHLQQQSSAAHNSPHHNPTGLEISRNSLYRSLNRAILFQLSRPVLTLKDQRLVLSLLSLLLADEAPVKELIFSSQNADPDFPVCLAHLLIQHVERKNSDLQQVTARATQSPRPREAADPHGSSEPTGEFASNAHLYCTTFDVLDDLDEEEDGSLSSVSVLSDEVKVFASQGEGCSTTEAEDDVCFNGSSSDSELPAQAEEFEQLSTLALRLWEHSYMWNQKIFLALLPKSNLGSAVSIPSLLDWAQELEEPCLQTWTTYLGSEAAGCGGIAAGQVSGPPQWGVLSMYGQSIVERRLECTRSAGAAMAAARAAAPQATNSGGGLSHQISRKFTRMSSNFFRIGSFSAVASSSVSTPARGKALGEMNEQRSAGGVVRHLSFLESSSSPQQSSYGSPETSEAPGLLRIPLVLPLVTRRSTAVSTLKRIDLRLRSTLTQISEALSTGKQDQERQAAFISRQVEIEWSKLESELTQDRSIWGPVCQDAFTKWHLDPTEGPCRMRKRMLPNPSFYQHYNLSGTEALDSEKSILDHDFNASCKRGFRLPSSLHSDPRFRRRHLRHLLEWEPTDQEALDNPVPITTPGDLSTPLDASEVSDGPPSRQQPDTGPTVTISDDDAASASSAAEDLVFGEFTSSEATLLRTSRLLRGSRSRSRTEYTTTALEGLNEDGLDDLDGVERREFPRGGEAEEDEDDEIVVDEDEDEEEEAAGAGADEEYKRHDSVDEAEDVKEVPNGSCQVTPRSSDSSLGETEAEFTPQAPSQASAPTAAATTDSGSSSCSSKTTKASDSSPTDRPDQLTVEMVFTRLLAPGERIQAIYRCARICGLDVHEGLLLFGRENFYLIDGYTLLNTGGVADIGALPAGMVHEPVVPTTTSSRRTSAVRTSNASTSKYALDLAAAVGAVDQLSGYQYFRLPYDKIREVHRRRYLLQQTALEVFNCDGCNFLLVFAKDLRNKVFDCFNSVCSSMNSTRFGSLNSTRASSGLLSSLLGEKTVMKRWERGEISNFQYLMYVNTQAGRSYNDLMQYPVFPWVLADYTSEVLDLTRPSTFRDLSKPMGAQTQARLTQFQRRFREWDDPSGETPPYHYGTHYSSAMIVASYLVRMEPFAQHFIKLQGGHFDLADRMFHSVEEAWLSASQHNMADVRELVPEFFYLPDFLVNSNKFDLGHKQNGTLVDDVVLPPWAKNDPREFIRAHREALESEYVSANLHHWIDLIFGYKQRGAPAVQAANVFHHLFYEGNVDIYAIDDPVKRRAVVGFINNFGQIPRQIFRKPHPAKKVPDISPPNSQAAYNDPKYLPSNSTSGLFFHNLGTLKPCMSTIKELRHAVGQILQVDPGHVKGSAGGPGQQNPSHTGLSLAGSILPGGIFSSSAANGSSSCSSSYGASSNSNYIGISLESTSIVSGGPIVVVEQNKVLLPPTFTRCLAWGFPDDSFRICSLADGREKVLQVFETVSASRVLCAVAPNASTIITAGLNSAIKVWQLRGPTGEQGKPFSPVDRHSECAVGVFSTTPCCLRPLGSLYGHTDVVTCLAASEGFNMIVSGSRDCTCIMWDLRYLIFLRQLGTYRAPVAAICISEASGDIAVCAGSHLHLWNISGEPIASLNTTPDQSNQIFCVSMSTLCDWDPDHVIITGGSDGVVRMWGLDYVREGSDLAEASEAVPAENAATSDSTKTHVPNNRTNDAPTPPTDTRRWRRQLSLRAELTMHTAFERADNPRPAALTAICVSRDHRSVLVGDSRGRVFAWSVPPRSSSVLGSGGGGGGGPSDNWIRDEAAISCAAPACAVRFSITERRHHCRNCGKIFCSRCSRFESEIHRLRIFRPVRVCTDCFALLKDLQAPITVQQSSLEM</sequence>
<dbReference type="SMART" id="SM01026">
    <property type="entry name" value="Beach"/>
    <property type="match status" value="1"/>
</dbReference>
<feature type="compositionally biased region" description="Acidic residues" evidence="8">
    <location>
        <begin position="3016"/>
        <end position="3036"/>
    </location>
</feature>
<dbReference type="PROSITE" id="PS50294">
    <property type="entry name" value="WD_REPEATS_REGION"/>
    <property type="match status" value="1"/>
</dbReference>
<dbReference type="SUPFAM" id="SSF81837">
    <property type="entry name" value="BEACH domain"/>
    <property type="match status" value="1"/>
</dbReference>
<dbReference type="InterPro" id="IPR011993">
    <property type="entry name" value="PH-like_dom_sf"/>
</dbReference>
<feature type="region of interest" description="Disordered" evidence="8">
    <location>
        <begin position="2992"/>
        <end position="3125"/>
    </location>
</feature>
<feature type="region of interest" description="Disordered" evidence="8">
    <location>
        <begin position="2432"/>
        <end position="2461"/>
    </location>
</feature>
<evidence type="ECO:0000259" key="11">
    <source>
        <dbReference type="PROSITE" id="PS51783"/>
    </source>
</evidence>
<dbReference type="InterPro" id="IPR013083">
    <property type="entry name" value="Znf_RING/FYVE/PHD"/>
</dbReference>
<dbReference type="GO" id="GO:0008270">
    <property type="term" value="F:zinc ion binding"/>
    <property type="evidence" value="ECO:0007669"/>
    <property type="project" value="UniProtKB-KW"/>
</dbReference>
<feature type="compositionally biased region" description="Low complexity" evidence="8">
    <location>
        <begin position="1873"/>
        <end position="1895"/>
    </location>
</feature>
<dbReference type="InterPro" id="IPR015943">
    <property type="entry name" value="WD40/YVTN_repeat-like_dom_sf"/>
</dbReference>
<evidence type="ECO:0000256" key="8">
    <source>
        <dbReference type="SAM" id="MobiDB-lite"/>
    </source>
</evidence>
<feature type="region of interest" description="Disordered" evidence="8">
    <location>
        <begin position="1872"/>
        <end position="1895"/>
    </location>
</feature>
<dbReference type="Gene3D" id="3.30.40.10">
    <property type="entry name" value="Zinc/RING finger domain, C3HC4 (zinc finger)"/>
    <property type="match status" value="1"/>
</dbReference>
<dbReference type="SMART" id="SM00320">
    <property type="entry name" value="WD40"/>
    <property type="match status" value="5"/>
</dbReference>
<dbReference type="PROSITE" id="PS51783">
    <property type="entry name" value="PH_BEACH"/>
    <property type="match status" value="1"/>
</dbReference>
<dbReference type="SMART" id="SM00064">
    <property type="entry name" value="FYVE"/>
    <property type="match status" value="1"/>
</dbReference>
<evidence type="ECO:0000256" key="2">
    <source>
        <dbReference type="ARBA" id="ARBA00022723"/>
    </source>
</evidence>
<feature type="compositionally biased region" description="Polar residues" evidence="8">
    <location>
        <begin position="2929"/>
        <end position="2941"/>
    </location>
</feature>
<dbReference type="PROSITE" id="PS50178">
    <property type="entry name" value="ZF_FYVE"/>
    <property type="match status" value="1"/>
</dbReference>
<feature type="domain" description="BEACH" evidence="10">
    <location>
        <begin position="3311"/>
        <end position="3604"/>
    </location>
</feature>
<dbReference type="CDD" id="cd15719">
    <property type="entry name" value="FYVE_WDFY3"/>
    <property type="match status" value="1"/>
</dbReference>
<feature type="domain" description="FYVE-type" evidence="9">
    <location>
        <begin position="4108"/>
        <end position="4159"/>
    </location>
</feature>
<keyword evidence="3" id="KW-0677">Repeat</keyword>
<dbReference type="InterPro" id="IPR000306">
    <property type="entry name" value="Znf_FYVE"/>
</dbReference>
<dbReference type="InterPro" id="IPR017455">
    <property type="entry name" value="Znf_FYVE-rel"/>
</dbReference>
<keyword evidence="1 7" id="KW-0853">WD repeat</keyword>
<dbReference type="InterPro" id="IPR046851">
    <property type="entry name" value="NBCH_WD40"/>
</dbReference>
<keyword evidence="2" id="KW-0479">Metal-binding</keyword>
<evidence type="ECO:0000259" key="9">
    <source>
        <dbReference type="PROSITE" id="PS50178"/>
    </source>
</evidence>
<feature type="compositionally biased region" description="Polar residues" evidence="8">
    <location>
        <begin position="2432"/>
        <end position="2443"/>
    </location>
</feature>
<dbReference type="InterPro" id="IPR000409">
    <property type="entry name" value="BEACH_dom"/>
</dbReference>
<evidence type="ECO:0000256" key="4">
    <source>
        <dbReference type="ARBA" id="ARBA00022771"/>
    </source>
</evidence>
<dbReference type="PROSITE" id="PS50197">
    <property type="entry name" value="BEACH"/>
    <property type="match status" value="1"/>
</dbReference>
<feature type="region of interest" description="Disordered" evidence="8">
    <location>
        <begin position="827"/>
        <end position="852"/>
    </location>
</feature>
<dbReference type="SUPFAM" id="SSF50978">
    <property type="entry name" value="WD40 repeat-like"/>
    <property type="match status" value="1"/>
</dbReference>
<dbReference type="SUPFAM" id="SSF57903">
    <property type="entry name" value="FYVE/PHD zinc finger"/>
    <property type="match status" value="1"/>
</dbReference>
<dbReference type="Pfam" id="PF20426">
    <property type="entry name" value="NBCH_WD40"/>
    <property type="match status" value="1"/>
</dbReference>
<dbReference type="InterPro" id="IPR023362">
    <property type="entry name" value="PH-BEACH_dom"/>
</dbReference>
<dbReference type="Pfam" id="PF14844">
    <property type="entry name" value="PH_BEACH"/>
    <property type="match status" value="1"/>
</dbReference>
<feature type="region of interest" description="Disordered" evidence="8">
    <location>
        <begin position="3602"/>
        <end position="3621"/>
    </location>
</feature>
<protein>
    <submittedName>
        <fullName evidence="12">WD repeat and FYVE domain-containing protein 3</fullName>
    </submittedName>
</protein>
<evidence type="ECO:0000256" key="3">
    <source>
        <dbReference type="ARBA" id="ARBA00022737"/>
    </source>
</evidence>
<feature type="repeat" description="WD" evidence="7">
    <location>
        <begin position="3847"/>
        <end position="3881"/>
    </location>
</feature>
<name>A0A0X3P1X6_SCHSO</name>
<feature type="compositionally biased region" description="Basic and acidic residues" evidence="8">
    <location>
        <begin position="3004"/>
        <end position="3015"/>
    </location>
</feature>
<dbReference type="Gene3D" id="2.130.10.10">
    <property type="entry name" value="YVTN repeat-like/Quinoprotein amine dehydrogenase"/>
    <property type="match status" value="2"/>
</dbReference>
<dbReference type="EMBL" id="GEEE01017211">
    <property type="protein sequence ID" value="JAP46014.1"/>
    <property type="molecule type" value="Transcribed_RNA"/>
</dbReference>
<feature type="compositionally biased region" description="Polar residues" evidence="8">
    <location>
        <begin position="3063"/>
        <end position="3077"/>
    </location>
</feature>
<dbReference type="InterPro" id="IPR036372">
    <property type="entry name" value="BEACH_dom_sf"/>
</dbReference>
<keyword evidence="4 6" id="KW-0863">Zinc-finger</keyword>
<evidence type="ECO:0000256" key="5">
    <source>
        <dbReference type="ARBA" id="ARBA00022833"/>
    </source>
</evidence>
<organism evidence="12">
    <name type="scientific">Schistocephalus solidus</name>
    <name type="common">Tapeworm</name>
    <dbReference type="NCBI Taxonomy" id="70667"/>
    <lineage>
        <taxon>Eukaryota</taxon>
        <taxon>Metazoa</taxon>
        <taxon>Spiralia</taxon>
        <taxon>Lophotrochozoa</taxon>
        <taxon>Platyhelminthes</taxon>
        <taxon>Cestoda</taxon>
        <taxon>Eucestoda</taxon>
        <taxon>Diphyllobothriidea</taxon>
        <taxon>Diphyllobothriidae</taxon>
        <taxon>Schistocephalus</taxon>
    </lineage>
</organism>
<proteinExistence type="predicted"/>
<feature type="compositionally biased region" description="Polar residues" evidence="8">
    <location>
        <begin position="3991"/>
        <end position="4001"/>
    </location>
</feature>
<dbReference type="InterPro" id="IPR019775">
    <property type="entry name" value="WD40_repeat_CS"/>
</dbReference>
<feature type="compositionally biased region" description="Acidic residues" evidence="8">
    <location>
        <begin position="2994"/>
        <end position="3003"/>
    </location>
</feature>
<gene>
    <name evidence="12" type="primary">WDFY3</name>
    <name evidence="12" type="ORF">TR137276</name>
</gene>
<dbReference type="CDD" id="cd01201">
    <property type="entry name" value="PH_BEACH"/>
    <property type="match status" value="1"/>
</dbReference>
<dbReference type="FunFam" id="1.10.1540.10:FF:000002">
    <property type="entry name" value="WD repeat and FYVE domain containing 3"/>
    <property type="match status" value="1"/>
</dbReference>
<dbReference type="SUPFAM" id="SSF50729">
    <property type="entry name" value="PH domain-like"/>
    <property type="match status" value="1"/>
</dbReference>
<feature type="compositionally biased region" description="Low complexity" evidence="8">
    <location>
        <begin position="833"/>
        <end position="852"/>
    </location>
</feature>
<evidence type="ECO:0000313" key="12">
    <source>
        <dbReference type="EMBL" id="JAP46014.1"/>
    </source>
</evidence>
<feature type="domain" description="BEACH-type PH" evidence="11">
    <location>
        <begin position="3137"/>
        <end position="3289"/>
    </location>
</feature>
<dbReference type="InterPro" id="IPR051944">
    <property type="entry name" value="BEACH_domain_protein"/>
</dbReference>
<dbReference type="Pfam" id="PF01363">
    <property type="entry name" value="FYVE"/>
    <property type="match status" value="1"/>
</dbReference>
<dbReference type="InterPro" id="IPR001680">
    <property type="entry name" value="WD40_rpt"/>
</dbReference>
<dbReference type="Gene3D" id="1.10.1540.10">
    <property type="entry name" value="BEACH domain"/>
    <property type="match status" value="1"/>
</dbReference>
<evidence type="ECO:0000256" key="6">
    <source>
        <dbReference type="PROSITE-ProRule" id="PRU00091"/>
    </source>
</evidence>
<feature type="compositionally biased region" description="Low complexity" evidence="8">
    <location>
        <begin position="3084"/>
        <end position="3118"/>
    </location>
</feature>
<accession>A0A0X3P1X6</accession>
<feature type="region of interest" description="Disordered" evidence="8">
    <location>
        <begin position="2900"/>
        <end position="2948"/>
    </location>
</feature>
<dbReference type="InterPro" id="IPR011011">
    <property type="entry name" value="Znf_FYVE_PHD"/>
</dbReference>
<dbReference type="PROSITE" id="PS00678">
    <property type="entry name" value="WD_REPEATS_1"/>
    <property type="match status" value="1"/>
</dbReference>
<reference evidence="12" key="1">
    <citation type="submission" date="2016-01" db="EMBL/GenBank/DDBJ databases">
        <title>Reference transcriptome for the parasite Schistocephalus solidus: insights into the molecular evolution of parasitism.</title>
        <authorList>
            <person name="Hebert F.O."/>
            <person name="Grambauer S."/>
            <person name="Barber I."/>
            <person name="Landry C.R."/>
            <person name="Aubin-Horth N."/>
        </authorList>
    </citation>
    <scope>NUCLEOTIDE SEQUENCE</scope>
</reference>
<dbReference type="Gene3D" id="2.30.29.30">
    <property type="entry name" value="Pleckstrin-homology domain (PH domain)/Phosphotyrosine-binding domain (PTB)"/>
    <property type="match status" value="1"/>
</dbReference>